<evidence type="ECO:0000256" key="3">
    <source>
        <dbReference type="ARBA" id="ARBA00022833"/>
    </source>
</evidence>
<keyword evidence="2 4" id="KW-0863">Zinc-finger</keyword>
<dbReference type="SUPFAM" id="SSF144232">
    <property type="entry name" value="HIT/MYND zinc finger-like"/>
    <property type="match status" value="1"/>
</dbReference>
<sequence length="447" mass="51183">MRPVTDSMDAALSTFWQGGMRWLPSPVRSMMPRPHEVADAALSHASFCLEAASTIPSCADPRDRFLPLIRSLERMRDALEQPRVMTLVNPIGYTKLLMSVIDVFTERRSEISVLPRGCLCSKFDIIDEDHHNPPGPRCLIEGQVIDTAWKLFSMCMREFVGIDIILEACKSDLLLNLTLSGSTPRPKSINFPERETIHLSLLKSTLPLYALYPRVYRALGRDLICSDFDRLQPFPKSDRELAKAWSEFNQSFMRLETIKERARGKAEFFERCMSAQCELPGSAELRQCSGCHVVRYCSSQCQSADWGTHRSHCYLFQCSKSHWKEFGHNGFLFLAEFEASSGGWNHVLPLLYKERAKHEYASPNYPVFTMDHSLHQERGWKPFSSFGRMWEQRCWKRSLPVLKEIGHLSVLQLPWGKEKLTILSPLTALSVLDAPDFWAVPSYTRLA</sequence>
<keyword evidence="7" id="KW-1185">Reference proteome</keyword>
<dbReference type="PROSITE" id="PS50865">
    <property type="entry name" value="ZF_MYND_2"/>
    <property type="match status" value="1"/>
</dbReference>
<dbReference type="Gene3D" id="6.10.140.2220">
    <property type="match status" value="1"/>
</dbReference>
<organism evidence="6 7">
    <name type="scientific">Hohenbuehelia grisea</name>
    <dbReference type="NCBI Taxonomy" id="104357"/>
    <lineage>
        <taxon>Eukaryota</taxon>
        <taxon>Fungi</taxon>
        <taxon>Dikarya</taxon>
        <taxon>Basidiomycota</taxon>
        <taxon>Agaricomycotina</taxon>
        <taxon>Agaricomycetes</taxon>
        <taxon>Agaricomycetidae</taxon>
        <taxon>Agaricales</taxon>
        <taxon>Pleurotineae</taxon>
        <taxon>Pleurotaceae</taxon>
        <taxon>Hohenbuehelia</taxon>
    </lineage>
</organism>
<evidence type="ECO:0000256" key="4">
    <source>
        <dbReference type="PROSITE-ProRule" id="PRU00134"/>
    </source>
</evidence>
<reference evidence="7" key="1">
    <citation type="submission" date="2024-06" db="EMBL/GenBank/DDBJ databases">
        <title>Multi-omics analyses provide insights into the biosynthesis of the anticancer antibiotic pleurotin in Hohenbuehelia grisea.</title>
        <authorList>
            <person name="Weaver J.A."/>
            <person name="Alberti F."/>
        </authorList>
    </citation>
    <scope>NUCLEOTIDE SEQUENCE [LARGE SCALE GENOMIC DNA]</scope>
    <source>
        <strain evidence="7">T-177</strain>
    </source>
</reference>
<proteinExistence type="predicted"/>
<gene>
    <name evidence="6" type="ORF">HGRIS_013235</name>
</gene>
<evidence type="ECO:0000313" key="7">
    <source>
        <dbReference type="Proteomes" id="UP001556367"/>
    </source>
</evidence>
<protein>
    <recommendedName>
        <fullName evidence="5">MYND-type domain-containing protein</fullName>
    </recommendedName>
</protein>
<dbReference type="EMBL" id="JASNQZ010000015">
    <property type="protein sequence ID" value="KAL0947094.1"/>
    <property type="molecule type" value="Genomic_DNA"/>
</dbReference>
<comment type="caution">
    <text evidence="6">The sequence shown here is derived from an EMBL/GenBank/DDBJ whole genome shotgun (WGS) entry which is preliminary data.</text>
</comment>
<evidence type="ECO:0000256" key="2">
    <source>
        <dbReference type="ARBA" id="ARBA00022771"/>
    </source>
</evidence>
<dbReference type="Pfam" id="PF01753">
    <property type="entry name" value="zf-MYND"/>
    <property type="match status" value="1"/>
</dbReference>
<accession>A0ABR3IV18</accession>
<evidence type="ECO:0000313" key="6">
    <source>
        <dbReference type="EMBL" id="KAL0947094.1"/>
    </source>
</evidence>
<dbReference type="Proteomes" id="UP001556367">
    <property type="component" value="Unassembled WGS sequence"/>
</dbReference>
<name>A0ABR3IV18_9AGAR</name>
<feature type="domain" description="MYND-type" evidence="5">
    <location>
        <begin position="274"/>
        <end position="313"/>
    </location>
</feature>
<dbReference type="InterPro" id="IPR002893">
    <property type="entry name" value="Znf_MYND"/>
</dbReference>
<evidence type="ECO:0000256" key="1">
    <source>
        <dbReference type="ARBA" id="ARBA00022723"/>
    </source>
</evidence>
<keyword evidence="1" id="KW-0479">Metal-binding</keyword>
<keyword evidence="3" id="KW-0862">Zinc</keyword>
<evidence type="ECO:0000259" key="5">
    <source>
        <dbReference type="PROSITE" id="PS50865"/>
    </source>
</evidence>